<name>A0A917CHG5_9GAMM</name>
<evidence type="ECO:0000313" key="3">
    <source>
        <dbReference type="Proteomes" id="UP000632858"/>
    </source>
</evidence>
<comment type="caution">
    <text evidence="2">The sequence shown here is derived from an EMBL/GenBank/DDBJ whole genome shotgun (WGS) entry which is preliminary data.</text>
</comment>
<keyword evidence="3" id="KW-1185">Reference proteome</keyword>
<feature type="compositionally biased region" description="Basic residues" evidence="1">
    <location>
        <begin position="60"/>
        <end position="76"/>
    </location>
</feature>
<evidence type="ECO:0000313" key="2">
    <source>
        <dbReference type="EMBL" id="GGF87931.1"/>
    </source>
</evidence>
<reference evidence="2" key="1">
    <citation type="journal article" date="2014" name="Int. J. Syst. Evol. Microbiol.">
        <title>Complete genome sequence of Corynebacterium casei LMG S-19264T (=DSM 44701T), isolated from a smear-ripened cheese.</title>
        <authorList>
            <consortium name="US DOE Joint Genome Institute (JGI-PGF)"/>
            <person name="Walter F."/>
            <person name="Albersmeier A."/>
            <person name="Kalinowski J."/>
            <person name="Ruckert C."/>
        </authorList>
    </citation>
    <scope>NUCLEOTIDE SEQUENCE</scope>
    <source>
        <strain evidence="2">CGMCC 1.12726</strain>
    </source>
</reference>
<dbReference type="Proteomes" id="UP000632858">
    <property type="component" value="Unassembled WGS sequence"/>
</dbReference>
<dbReference type="AlphaFoldDB" id="A0A917CHG5"/>
<reference evidence="2" key="2">
    <citation type="submission" date="2020-09" db="EMBL/GenBank/DDBJ databases">
        <authorList>
            <person name="Sun Q."/>
            <person name="Zhou Y."/>
        </authorList>
    </citation>
    <scope>NUCLEOTIDE SEQUENCE</scope>
    <source>
        <strain evidence="2">CGMCC 1.12726</strain>
    </source>
</reference>
<protein>
    <submittedName>
        <fullName evidence="2">Uncharacterized protein</fullName>
    </submittedName>
</protein>
<dbReference type="EMBL" id="BMFO01000001">
    <property type="protein sequence ID" value="GGF87931.1"/>
    <property type="molecule type" value="Genomic_DNA"/>
</dbReference>
<feature type="compositionally biased region" description="Basic and acidic residues" evidence="1">
    <location>
        <begin position="23"/>
        <end position="36"/>
    </location>
</feature>
<feature type="region of interest" description="Disordered" evidence="1">
    <location>
        <begin position="1"/>
        <end position="43"/>
    </location>
</feature>
<feature type="region of interest" description="Disordered" evidence="1">
    <location>
        <begin position="55"/>
        <end position="76"/>
    </location>
</feature>
<organism evidence="2 3">
    <name type="scientific">Arenimonas maotaiensis</name>
    <dbReference type="NCBI Taxonomy" id="1446479"/>
    <lineage>
        <taxon>Bacteria</taxon>
        <taxon>Pseudomonadati</taxon>
        <taxon>Pseudomonadota</taxon>
        <taxon>Gammaproteobacteria</taxon>
        <taxon>Lysobacterales</taxon>
        <taxon>Lysobacteraceae</taxon>
        <taxon>Arenimonas</taxon>
    </lineage>
</organism>
<evidence type="ECO:0000256" key="1">
    <source>
        <dbReference type="SAM" id="MobiDB-lite"/>
    </source>
</evidence>
<proteinExistence type="predicted"/>
<accession>A0A917CHG5</accession>
<gene>
    <name evidence="2" type="ORF">GCM10010960_07320</name>
</gene>
<sequence length="76" mass="8858">MRLQQRIEAVDPHRQQLRGLRGKGAESEQKEDERPHTAFYGPLRANGKRVHGRIGAGYRRPSRFGRKHGRRWKKSG</sequence>